<dbReference type="GO" id="GO:0051536">
    <property type="term" value="F:iron-sulfur cluster binding"/>
    <property type="evidence" value="ECO:0007669"/>
    <property type="project" value="InterPro"/>
</dbReference>
<comment type="pathway">
    <text evidence="4">Amino-acid biosynthesis.</text>
</comment>
<dbReference type="InterPro" id="IPR023753">
    <property type="entry name" value="FAD/NAD-binding_dom"/>
</dbReference>
<dbReference type="Pfam" id="PF07992">
    <property type="entry name" value="Pyr_redox_2"/>
    <property type="match status" value="1"/>
</dbReference>
<dbReference type="InterPro" id="IPR028261">
    <property type="entry name" value="DPD_II"/>
</dbReference>
<feature type="domain" description="Dihydroprymidine dehydrogenase" evidence="6">
    <location>
        <begin position="24"/>
        <end position="129"/>
    </location>
</feature>
<evidence type="ECO:0000313" key="7">
    <source>
        <dbReference type="EMBL" id="EID75796.1"/>
    </source>
</evidence>
<accession>I0WHD0</accession>
<dbReference type="Gene3D" id="3.50.50.60">
    <property type="entry name" value="FAD/NAD(P)-binding domain"/>
    <property type="match status" value="2"/>
</dbReference>
<dbReference type="NCBIfam" id="TIGR01317">
    <property type="entry name" value="GOGAT_sm_gam"/>
    <property type="match status" value="1"/>
</dbReference>
<evidence type="ECO:0000313" key="8">
    <source>
        <dbReference type="Proteomes" id="UP000005938"/>
    </source>
</evidence>
<evidence type="ECO:0000256" key="4">
    <source>
        <dbReference type="ARBA" id="ARBA00029440"/>
    </source>
</evidence>
<evidence type="ECO:0000259" key="5">
    <source>
        <dbReference type="Pfam" id="PF07992"/>
    </source>
</evidence>
<keyword evidence="1" id="KW-0028">Amino-acid biosynthesis</keyword>
<dbReference type="STRING" id="946077.W5A_06263"/>
<dbReference type="AlphaFoldDB" id="I0WHD0"/>
<dbReference type="InterPro" id="IPR036188">
    <property type="entry name" value="FAD/NAD-bd_sf"/>
</dbReference>
<dbReference type="InterPro" id="IPR009051">
    <property type="entry name" value="Helical_ferredxn"/>
</dbReference>
<dbReference type="OrthoDB" id="9803192at2"/>
<keyword evidence="3" id="KW-0314">Glutamate biosynthesis</keyword>
<dbReference type="Gene3D" id="1.10.1060.10">
    <property type="entry name" value="Alpha-helical ferredoxin"/>
    <property type="match status" value="1"/>
</dbReference>
<dbReference type="InterPro" id="IPR051394">
    <property type="entry name" value="Glutamate_Synthase"/>
</dbReference>
<proteinExistence type="predicted"/>
<dbReference type="eggNOG" id="COG0493">
    <property type="taxonomic scope" value="Bacteria"/>
</dbReference>
<dbReference type="PANTHER" id="PTHR43100">
    <property type="entry name" value="GLUTAMATE SYNTHASE [NADPH] SMALL CHAIN"/>
    <property type="match status" value="1"/>
</dbReference>
<gene>
    <name evidence="7" type="ORF">W5A_06263</name>
</gene>
<evidence type="ECO:0000256" key="2">
    <source>
        <dbReference type="ARBA" id="ARBA00023002"/>
    </source>
</evidence>
<feature type="domain" description="FAD/NAD(P)-binding" evidence="5">
    <location>
        <begin position="145"/>
        <end position="454"/>
    </location>
</feature>
<dbReference type="PATRIC" id="fig|946077.3.peg.1270"/>
<protein>
    <submittedName>
        <fullName evidence="7">Glutamate synthase, NADH/NADPH small subunit</fullName>
    </submittedName>
</protein>
<name>I0WHD0_9FLAO</name>
<keyword evidence="8" id="KW-1185">Reference proteome</keyword>
<keyword evidence="2" id="KW-0560">Oxidoreductase</keyword>
<dbReference type="GO" id="GO:0006537">
    <property type="term" value="P:glutamate biosynthetic process"/>
    <property type="evidence" value="ECO:0007669"/>
    <property type="project" value="UniProtKB-KW"/>
</dbReference>
<comment type="caution">
    <text evidence="7">The sequence shown here is derived from an EMBL/GenBank/DDBJ whole genome shotgun (WGS) entry which is preliminary data.</text>
</comment>
<dbReference type="GO" id="GO:0016639">
    <property type="term" value="F:oxidoreductase activity, acting on the CH-NH2 group of donors, NAD or NADP as acceptor"/>
    <property type="evidence" value="ECO:0007669"/>
    <property type="project" value="InterPro"/>
</dbReference>
<dbReference type="Proteomes" id="UP000005938">
    <property type="component" value="Unassembled WGS sequence"/>
</dbReference>
<evidence type="ECO:0000259" key="6">
    <source>
        <dbReference type="Pfam" id="PF14691"/>
    </source>
</evidence>
<dbReference type="SUPFAM" id="SSF51971">
    <property type="entry name" value="Nucleotide-binding domain"/>
    <property type="match status" value="1"/>
</dbReference>
<dbReference type="Pfam" id="PF14691">
    <property type="entry name" value="Fer4_20"/>
    <property type="match status" value="1"/>
</dbReference>
<reference evidence="7 8" key="1">
    <citation type="journal article" date="2012" name="J. Bacteriol.">
        <title>Genome Sequence of the Halotolerant Bacterium Imtechella halotolerans K1T.</title>
        <authorList>
            <person name="Kumar S."/>
            <person name="Vikram S."/>
            <person name="Subramanian S."/>
            <person name="Raghava G.P."/>
            <person name="Pinnaka A.K."/>
        </authorList>
    </citation>
    <scope>NUCLEOTIDE SEQUENCE [LARGE SCALE GENOMIC DNA]</scope>
    <source>
        <strain evidence="7 8">K1</strain>
    </source>
</reference>
<dbReference type="PRINTS" id="PR00419">
    <property type="entry name" value="ADXRDTASE"/>
</dbReference>
<dbReference type="PANTHER" id="PTHR43100:SF3">
    <property type="entry name" value="FAD_NAD(P)-BINDING DOMAIN-CONTAINING PROTEIN"/>
    <property type="match status" value="1"/>
</dbReference>
<dbReference type="SUPFAM" id="SSF46548">
    <property type="entry name" value="alpha-helical ferredoxin"/>
    <property type="match status" value="1"/>
</dbReference>
<sequence length="472" mass="52980">MATLDGFIKYSRQSAKAESPNDRISHFNEFYTPYTEQTLTQQTARCMDCGVPFCHYKCPLENNIPDFNQAAHEGRWEDAYTILTKTNPFPEFTGRICPAPCEQGCVLGINSEAVTIEEIEKTIAEKAFELSYVKAKKPTKYNGKKIAIIGSGPAGLSAAHYLNQAGYTITVYEKDKKLGGLLRYGIPDFKLEKKYIERRIQILIKEGIHFITETEVGKDIEFDMLEKNYDAIILAIGAQKPRSYDIESKNIIGVHYAMEYLTQANRIVSKEQKLSKINVKGKHVVVIGGGDTGSDCIGTANREGALSITQLDYHNKPPLIRSEKTPWPMDAVVYQESTSHQEGCNRIFKSFATHLNTEKNQLVSISISEVEIKNDVNGTKTKQKIPNTSRTIPCDILFIAIGFTGPKIHPSLKKIDFKRVSFNSKEYVTNDSKYYLLGDARIGQSLVVNALAEGRNIVNEIDRKLNLDRADL</sequence>
<dbReference type="InterPro" id="IPR006005">
    <property type="entry name" value="Glut_synth_ssu1"/>
</dbReference>
<organism evidence="7 8">
    <name type="scientific">Imtechella halotolerans K1</name>
    <dbReference type="NCBI Taxonomy" id="946077"/>
    <lineage>
        <taxon>Bacteria</taxon>
        <taxon>Pseudomonadati</taxon>
        <taxon>Bacteroidota</taxon>
        <taxon>Flavobacteriia</taxon>
        <taxon>Flavobacteriales</taxon>
        <taxon>Flavobacteriaceae</taxon>
        <taxon>Imtechella</taxon>
    </lineage>
</organism>
<dbReference type="EMBL" id="AJJU01000004">
    <property type="protein sequence ID" value="EID75796.1"/>
    <property type="molecule type" value="Genomic_DNA"/>
</dbReference>
<evidence type="ECO:0000256" key="1">
    <source>
        <dbReference type="ARBA" id="ARBA00022605"/>
    </source>
</evidence>
<evidence type="ECO:0000256" key="3">
    <source>
        <dbReference type="ARBA" id="ARBA00023164"/>
    </source>
</evidence>
<dbReference type="RefSeq" id="WP_008238556.1">
    <property type="nucleotide sequence ID" value="NZ_AJJU01000004.1"/>
</dbReference>